<dbReference type="KEGG" id="dtn:DTL3_0820"/>
<keyword evidence="1" id="KW-0812">Transmembrane</keyword>
<dbReference type="EMBL" id="LN824141">
    <property type="protein sequence ID" value="CEP78129.1"/>
    <property type="molecule type" value="Genomic_DNA"/>
</dbReference>
<sequence length="54" mass="5771">MSKGWLITIGIYLLLMGIVGLFVASMPNWHAWIDLVVGVIGLIVGATDKGKKSS</sequence>
<protein>
    <submittedName>
        <fullName evidence="2">Uncharacterized protein</fullName>
    </submittedName>
</protein>
<evidence type="ECO:0000313" key="3">
    <source>
        <dbReference type="Proteomes" id="UP000032809"/>
    </source>
</evidence>
<feature type="transmembrane region" description="Helical" evidence="1">
    <location>
        <begin position="5"/>
        <end position="23"/>
    </location>
</feature>
<dbReference type="AlphaFoldDB" id="A0A0C7P2E0"/>
<evidence type="ECO:0000313" key="2">
    <source>
        <dbReference type="EMBL" id="CEP78129.1"/>
    </source>
</evidence>
<feature type="transmembrane region" description="Helical" evidence="1">
    <location>
        <begin position="29"/>
        <end position="47"/>
    </location>
</feature>
<dbReference type="HOGENOM" id="CLU_3042607_0_0_0"/>
<keyword evidence="1" id="KW-0472">Membrane</keyword>
<dbReference type="RefSeq" id="WP_171820586.1">
    <property type="nucleotide sequence ID" value="NZ_LN824141.1"/>
</dbReference>
<dbReference type="Proteomes" id="UP000032809">
    <property type="component" value="Chromosome I"/>
</dbReference>
<gene>
    <name evidence="2" type="ORF">DTL3_0820</name>
</gene>
<proteinExistence type="predicted"/>
<name>A0A0C7P2E0_DEFTU</name>
<reference evidence="3" key="1">
    <citation type="submission" date="2014-11" db="EMBL/GenBank/DDBJ databases">
        <authorList>
            <person name="Wibberg D."/>
        </authorList>
    </citation>
    <scope>NUCLEOTIDE SEQUENCE [LARGE SCALE GENOMIC DNA]</scope>
    <source>
        <strain evidence="3">L3</strain>
    </source>
</reference>
<keyword evidence="1" id="KW-1133">Transmembrane helix</keyword>
<organism evidence="2 3">
    <name type="scientific">Defluviitoga tunisiensis</name>
    <dbReference type="NCBI Taxonomy" id="1006576"/>
    <lineage>
        <taxon>Bacteria</taxon>
        <taxon>Thermotogati</taxon>
        <taxon>Thermotogota</taxon>
        <taxon>Thermotogae</taxon>
        <taxon>Petrotogales</taxon>
        <taxon>Petrotogaceae</taxon>
        <taxon>Defluviitoga</taxon>
    </lineage>
</organism>
<keyword evidence="3" id="KW-1185">Reference proteome</keyword>
<accession>A0A0C7P2E0</accession>
<evidence type="ECO:0000256" key="1">
    <source>
        <dbReference type="SAM" id="Phobius"/>
    </source>
</evidence>